<feature type="region of interest" description="Disordered" evidence="1">
    <location>
        <begin position="72"/>
        <end position="103"/>
    </location>
</feature>
<protein>
    <submittedName>
        <fullName evidence="2">Uncharacterized protein</fullName>
    </submittedName>
</protein>
<organism evidence="2 3">
    <name type="scientific">Aureimonas ureilytica</name>
    <dbReference type="NCBI Taxonomy" id="401562"/>
    <lineage>
        <taxon>Bacteria</taxon>
        <taxon>Pseudomonadati</taxon>
        <taxon>Pseudomonadota</taxon>
        <taxon>Alphaproteobacteria</taxon>
        <taxon>Hyphomicrobiales</taxon>
        <taxon>Aurantimonadaceae</taxon>
        <taxon>Aureimonas</taxon>
    </lineage>
</organism>
<keyword evidence="3" id="KW-1185">Reference proteome</keyword>
<gene>
    <name evidence="2" type="ORF">NS365_21675</name>
</gene>
<evidence type="ECO:0000256" key="1">
    <source>
        <dbReference type="SAM" id="MobiDB-lite"/>
    </source>
</evidence>
<accession>A0A175RG74</accession>
<feature type="region of interest" description="Disordered" evidence="1">
    <location>
        <begin position="15"/>
        <end position="34"/>
    </location>
</feature>
<reference evidence="2 3" key="1">
    <citation type="journal article" date="2016" name="Front. Microbiol.">
        <title>Genomic Resource of Rice Seed Associated Bacteria.</title>
        <authorList>
            <person name="Midha S."/>
            <person name="Bansal K."/>
            <person name="Sharma S."/>
            <person name="Kumar N."/>
            <person name="Patil P.P."/>
            <person name="Chaudhry V."/>
            <person name="Patil P.B."/>
        </authorList>
    </citation>
    <scope>NUCLEOTIDE SEQUENCE [LARGE SCALE GENOMIC DNA]</scope>
    <source>
        <strain evidence="2 3">NS365</strain>
    </source>
</reference>
<name>A0A175RG74_9HYPH</name>
<dbReference type="AlphaFoldDB" id="A0A175RG74"/>
<comment type="caution">
    <text evidence="2">The sequence shown here is derived from an EMBL/GenBank/DDBJ whole genome shotgun (WGS) entry which is preliminary data.</text>
</comment>
<evidence type="ECO:0000313" key="2">
    <source>
        <dbReference type="EMBL" id="KTR02351.1"/>
    </source>
</evidence>
<dbReference type="EMBL" id="LDQA01000076">
    <property type="protein sequence ID" value="KTR02351.1"/>
    <property type="molecule type" value="Genomic_DNA"/>
</dbReference>
<dbReference type="PATRIC" id="fig|401562.4.peg.4469"/>
<sequence>MQIGTVNGDIAVLPRLDGNKSQKPVTRAIAQRDAARRKPTFRQCGFEPELIENTECVSGQLQPRANRLEAGRAFADEAATPRFGQSQGAGKTRHARSDDQEWA</sequence>
<proteinExistence type="predicted"/>
<dbReference type="Proteomes" id="UP000078529">
    <property type="component" value="Unassembled WGS sequence"/>
</dbReference>
<evidence type="ECO:0000313" key="3">
    <source>
        <dbReference type="Proteomes" id="UP000078529"/>
    </source>
</evidence>